<dbReference type="AlphaFoldDB" id="A0A7W7Q9Q0"/>
<dbReference type="InterPro" id="IPR005330">
    <property type="entry name" value="MHYT_dom"/>
</dbReference>
<feature type="transmembrane region" description="Helical" evidence="1">
    <location>
        <begin position="153"/>
        <end position="175"/>
    </location>
</feature>
<feature type="transmembrane region" description="Helical" evidence="1">
    <location>
        <begin position="119"/>
        <end position="141"/>
    </location>
</feature>
<organism evidence="4 5">
    <name type="scientific">Actinophytocola algeriensis</name>
    <dbReference type="NCBI Taxonomy" id="1768010"/>
    <lineage>
        <taxon>Bacteria</taxon>
        <taxon>Bacillati</taxon>
        <taxon>Actinomycetota</taxon>
        <taxon>Actinomycetes</taxon>
        <taxon>Pseudonocardiales</taxon>
        <taxon>Pseudonocardiaceae</taxon>
    </lineage>
</organism>
<keyword evidence="1" id="KW-0812">Transmembrane</keyword>
<feature type="transmembrane region" description="Helical" evidence="1">
    <location>
        <begin position="91"/>
        <end position="110"/>
    </location>
</feature>
<keyword evidence="1" id="KW-1133">Transmembrane helix</keyword>
<dbReference type="PANTHER" id="PTHR35152:SF1">
    <property type="entry name" value="DOMAIN SIGNALLING PROTEIN, PUTATIVE (AFU_ORTHOLOGUE AFUA_5G11310)-RELATED"/>
    <property type="match status" value="1"/>
</dbReference>
<dbReference type="EMBL" id="JACHJQ010000006">
    <property type="protein sequence ID" value="MBB4909562.1"/>
    <property type="molecule type" value="Genomic_DNA"/>
</dbReference>
<feature type="transmembrane region" description="Helical" evidence="1">
    <location>
        <begin position="182"/>
        <end position="202"/>
    </location>
</feature>
<evidence type="ECO:0000313" key="5">
    <source>
        <dbReference type="Proteomes" id="UP000520767"/>
    </source>
</evidence>
<dbReference type="RefSeq" id="WP_311771320.1">
    <property type="nucleotide sequence ID" value="NZ_JACHJQ010000006.1"/>
</dbReference>
<evidence type="ECO:0000313" key="4">
    <source>
        <dbReference type="EMBL" id="MBB4909562.1"/>
    </source>
</evidence>
<feature type="transmembrane region" description="Helical" evidence="1">
    <location>
        <begin position="19"/>
        <end position="38"/>
    </location>
</feature>
<proteinExistence type="predicted"/>
<feature type="transmembrane region" description="Helical" evidence="1">
    <location>
        <begin position="50"/>
        <end position="71"/>
    </location>
</feature>
<dbReference type="PANTHER" id="PTHR35152">
    <property type="entry name" value="DOMAIN SIGNALLING PROTEIN, PUTATIVE (AFU_ORTHOLOGUE AFUA_5G11310)-RELATED"/>
    <property type="match status" value="1"/>
</dbReference>
<name>A0A7W7Q9Q0_9PSEU</name>
<protein>
    <submittedName>
        <fullName evidence="4">NO-binding membrane sensor protein with MHYT domain</fullName>
    </submittedName>
</protein>
<dbReference type="GO" id="GO:0016020">
    <property type="term" value="C:membrane"/>
    <property type="evidence" value="ECO:0007669"/>
    <property type="project" value="UniProtKB-UniRule"/>
</dbReference>
<feature type="region of interest" description="Disordered" evidence="2">
    <location>
        <begin position="253"/>
        <end position="301"/>
    </location>
</feature>
<dbReference type="Pfam" id="PF03707">
    <property type="entry name" value="MHYT"/>
    <property type="match status" value="3"/>
</dbReference>
<feature type="domain" description="MHYT" evidence="3">
    <location>
        <begin position="13"/>
        <end position="206"/>
    </location>
</feature>
<feature type="transmembrane region" description="Helical" evidence="1">
    <location>
        <begin position="222"/>
        <end position="242"/>
    </location>
</feature>
<sequence length="301" mass="32274">MSVAIGHVHHFAMGSWLPFFAYLVSVVGCVVGLACTLQARRAGDEDRPRLGWLVLAAVSIGGVGIWLMHFIAMLGFDTPGSPVRYDIGRTAISAVLSISAVFLGLLVFGVRTRFSLWRLLLGGLITGLAVNLMHYTGMWAVRVRGTITYDPAAVWLSIGIAVVAATAAFWFTVLIEHPGLRVLAGLVMGLAVTGMHYTGMAAVEVTMSDTAPAPEGAEVFTFLFPVFVLSVIALAVPIYAVLMASTWSESEEVAREVPRSSAAPSPLRDRPMAEPEMGPGLRGFGQLAARYSPGQEDDRRR</sequence>
<comment type="caution">
    <text evidence="4">The sequence shown here is derived from an EMBL/GenBank/DDBJ whole genome shotgun (WGS) entry which is preliminary data.</text>
</comment>
<dbReference type="PROSITE" id="PS50924">
    <property type="entry name" value="MHYT"/>
    <property type="match status" value="1"/>
</dbReference>
<keyword evidence="5" id="KW-1185">Reference proteome</keyword>
<evidence type="ECO:0000256" key="1">
    <source>
        <dbReference type="PROSITE-ProRule" id="PRU00244"/>
    </source>
</evidence>
<evidence type="ECO:0000259" key="3">
    <source>
        <dbReference type="PROSITE" id="PS50924"/>
    </source>
</evidence>
<dbReference type="Proteomes" id="UP000520767">
    <property type="component" value="Unassembled WGS sequence"/>
</dbReference>
<reference evidence="4 5" key="1">
    <citation type="submission" date="2020-08" db="EMBL/GenBank/DDBJ databases">
        <title>Genomic Encyclopedia of Type Strains, Phase III (KMG-III): the genomes of soil and plant-associated and newly described type strains.</title>
        <authorList>
            <person name="Whitman W."/>
        </authorList>
    </citation>
    <scope>NUCLEOTIDE SEQUENCE [LARGE SCALE GENOMIC DNA]</scope>
    <source>
        <strain evidence="4 5">CECT 8960</strain>
    </source>
</reference>
<keyword evidence="1" id="KW-0472">Membrane</keyword>
<accession>A0A7W7Q9Q0</accession>
<gene>
    <name evidence="4" type="ORF">FHR82_005820</name>
</gene>
<evidence type="ECO:0000256" key="2">
    <source>
        <dbReference type="SAM" id="MobiDB-lite"/>
    </source>
</evidence>